<dbReference type="InterPro" id="IPR013103">
    <property type="entry name" value="RVT_2"/>
</dbReference>
<feature type="domain" description="Reverse transcriptase Ty1/copia-type" evidence="2">
    <location>
        <begin position="11"/>
        <end position="101"/>
    </location>
</feature>
<reference evidence="3" key="1">
    <citation type="submission" date="2020-06" db="EMBL/GenBank/DDBJ databases">
        <authorList>
            <person name="Li T."/>
            <person name="Hu X."/>
            <person name="Zhang T."/>
            <person name="Song X."/>
            <person name="Zhang H."/>
            <person name="Dai N."/>
            <person name="Sheng W."/>
            <person name="Hou X."/>
            <person name="Wei L."/>
        </authorList>
    </citation>
    <scope>NUCLEOTIDE SEQUENCE</scope>
    <source>
        <strain evidence="3">KEN1</strain>
        <tissue evidence="3">Leaf</tissue>
    </source>
</reference>
<evidence type="ECO:0000259" key="2">
    <source>
        <dbReference type="Pfam" id="PF07727"/>
    </source>
</evidence>
<protein>
    <submittedName>
        <fullName evidence="3">Retrovirus-related Pol polyprotein from transposon RE1</fullName>
    </submittedName>
</protein>
<evidence type="ECO:0000313" key="3">
    <source>
        <dbReference type="EMBL" id="KAL0449300.1"/>
    </source>
</evidence>
<reference evidence="3" key="2">
    <citation type="journal article" date="2024" name="Plant">
        <title>Genomic evolution and insights into agronomic trait innovations of Sesamum species.</title>
        <authorList>
            <person name="Miao H."/>
            <person name="Wang L."/>
            <person name="Qu L."/>
            <person name="Liu H."/>
            <person name="Sun Y."/>
            <person name="Le M."/>
            <person name="Wang Q."/>
            <person name="Wei S."/>
            <person name="Zheng Y."/>
            <person name="Lin W."/>
            <person name="Duan Y."/>
            <person name="Cao H."/>
            <person name="Xiong S."/>
            <person name="Wang X."/>
            <person name="Wei L."/>
            <person name="Li C."/>
            <person name="Ma Q."/>
            <person name="Ju M."/>
            <person name="Zhao R."/>
            <person name="Li G."/>
            <person name="Mu C."/>
            <person name="Tian Q."/>
            <person name="Mei H."/>
            <person name="Zhang T."/>
            <person name="Gao T."/>
            <person name="Zhang H."/>
        </authorList>
    </citation>
    <scope>NUCLEOTIDE SEQUENCE</scope>
    <source>
        <strain evidence="3">KEN1</strain>
    </source>
</reference>
<sequence length="102" mass="11678">MDAEIQALEHNQTWDITPPPRDEKTIGSRWIYKLNLKPDGTVDRHKARLVAKGYTQVERVDFFGSFSLVAKVVTIRTLLALATSRNWYVHQLDVNNAFLHGS</sequence>
<organism evidence="3">
    <name type="scientific">Sesamum latifolium</name>
    <dbReference type="NCBI Taxonomy" id="2727402"/>
    <lineage>
        <taxon>Eukaryota</taxon>
        <taxon>Viridiplantae</taxon>
        <taxon>Streptophyta</taxon>
        <taxon>Embryophyta</taxon>
        <taxon>Tracheophyta</taxon>
        <taxon>Spermatophyta</taxon>
        <taxon>Magnoliopsida</taxon>
        <taxon>eudicotyledons</taxon>
        <taxon>Gunneridae</taxon>
        <taxon>Pentapetalae</taxon>
        <taxon>asterids</taxon>
        <taxon>lamiids</taxon>
        <taxon>Lamiales</taxon>
        <taxon>Pedaliaceae</taxon>
        <taxon>Sesamum</taxon>
    </lineage>
</organism>
<dbReference type="AlphaFoldDB" id="A0AAW2X732"/>
<dbReference type="Pfam" id="PF07727">
    <property type="entry name" value="RVT_2"/>
    <property type="match status" value="1"/>
</dbReference>
<gene>
    <name evidence="3" type="ORF">Slati_1486400</name>
</gene>
<name>A0AAW2X732_9LAMI</name>
<comment type="caution">
    <text evidence="3">The sequence shown here is derived from an EMBL/GenBank/DDBJ whole genome shotgun (WGS) entry which is preliminary data.</text>
</comment>
<accession>A0AAW2X732</accession>
<evidence type="ECO:0000256" key="1">
    <source>
        <dbReference type="SAM" id="MobiDB-lite"/>
    </source>
</evidence>
<proteinExistence type="predicted"/>
<dbReference type="EMBL" id="JACGWN010000005">
    <property type="protein sequence ID" value="KAL0449300.1"/>
    <property type="molecule type" value="Genomic_DNA"/>
</dbReference>
<feature type="region of interest" description="Disordered" evidence="1">
    <location>
        <begin position="1"/>
        <end position="21"/>
    </location>
</feature>